<dbReference type="PROSITE" id="PS51464">
    <property type="entry name" value="SIS"/>
    <property type="match status" value="1"/>
</dbReference>
<evidence type="ECO:0000259" key="8">
    <source>
        <dbReference type="PROSITE" id="PS51464"/>
    </source>
</evidence>
<dbReference type="Gene3D" id="3.10.580.10">
    <property type="entry name" value="CBS-domain"/>
    <property type="match status" value="1"/>
</dbReference>
<feature type="domain" description="CBS" evidence="7">
    <location>
        <begin position="156"/>
        <end position="215"/>
    </location>
</feature>
<name>A0A1U6ITL9_9SPHN</name>
<dbReference type="EMBL" id="FVZE01000014">
    <property type="protein sequence ID" value="SLK11378.1"/>
    <property type="molecule type" value="Genomic_DNA"/>
</dbReference>
<dbReference type="InterPro" id="IPR046342">
    <property type="entry name" value="CBS_dom_sf"/>
</dbReference>
<dbReference type="Pfam" id="PF00571">
    <property type="entry name" value="CBS"/>
    <property type="match status" value="2"/>
</dbReference>
<organism evidence="9 10">
    <name type="scientific">Novosphingobium mathurense</name>
    <dbReference type="NCBI Taxonomy" id="428990"/>
    <lineage>
        <taxon>Bacteria</taxon>
        <taxon>Pseudomonadati</taxon>
        <taxon>Pseudomonadota</taxon>
        <taxon>Alphaproteobacteria</taxon>
        <taxon>Sphingomonadales</taxon>
        <taxon>Sphingomonadaceae</taxon>
        <taxon>Novosphingobium</taxon>
    </lineage>
</organism>
<protein>
    <submittedName>
        <fullName evidence="9">Arabinose-5-phosphate isomerase</fullName>
    </submittedName>
</protein>
<accession>A0A1U6ITL9</accession>
<dbReference type="InterPro" id="IPR050986">
    <property type="entry name" value="GutQ/KpsF_isomerases"/>
</dbReference>
<dbReference type="NCBIfam" id="TIGR00393">
    <property type="entry name" value="kpsF"/>
    <property type="match status" value="1"/>
</dbReference>
<dbReference type="GO" id="GO:0005975">
    <property type="term" value="P:carbohydrate metabolic process"/>
    <property type="evidence" value="ECO:0007669"/>
    <property type="project" value="InterPro"/>
</dbReference>
<keyword evidence="4" id="KW-0479">Metal-binding</keyword>
<dbReference type="GO" id="GO:0046872">
    <property type="term" value="F:metal ion binding"/>
    <property type="evidence" value="ECO:0007669"/>
    <property type="project" value="UniProtKB-KW"/>
</dbReference>
<keyword evidence="4" id="KW-0862">Zinc</keyword>
<gene>
    <name evidence="9" type="ORF">SAMN06295987_11436</name>
</gene>
<dbReference type="Pfam" id="PF01380">
    <property type="entry name" value="SIS"/>
    <property type="match status" value="1"/>
</dbReference>
<feature type="site" description="Catalytically relevant" evidence="5">
    <location>
        <position position="6"/>
    </location>
</feature>
<dbReference type="Gene3D" id="3.40.50.10490">
    <property type="entry name" value="Glucose-6-phosphate isomerase like protein, domain 1"/>
    <property type="match status" value="1"/>
</dbReference>
<dbReference type="InterPro" id="IPR000644">
    <property type="entry name" value="CBS_dom"/>
</dbReference>
<dbReference type="SUPFAM" id="SSF53697">
    <property type="entry name" value="SIS domain"/>
    <property type="match status" value="1"/>
</dbReference>
<dbReference type="SMART" id="SM00116">
    <property type="entry name" value="CBS"/>
    <property type="match status" value="2"/>
</dbReference>
<reference evidence="10" key="1">
    <citation type="submission" date="2017-02" db="EMBL/GenBank/DDBJ databases">
        <authorList>
            <person name="Varghese N."/>
            <person name="Submissions S."/>
        </authorList>
    </citation>
    <scope>NUCLEOTIDE SEQUENCE [LARGE SCALE GENOMIC DNA]</scope>
    <source>
        <strain evidence="10">SM117</strain>
    </source>
</reference>
<dbReference type="PANTHER" id="PTHR42745:SF1">
    <property type="entry name" value="ARABINOSE 5-PHOSPHATE ISOMERASE KDSD"/>
    <property type="match status" value="1"/>
</dbReference>
<dbReference type="CDD" id="cd04604">
    <property type="entry name" value="CBS_pair_SIS_assoc"/>
    <property type="match status" value="1"/>
</dbReference>
<dbReference type="GO" id="GO:0016853">
    <property type="term" value="F:isomerase activity"/>
    <property type="evidence" value="ECO:0007669"/>
    <property type="project" value="UniProtKB-KW"/>
</dbReference>
<comment type="similarity">
    <text evidence="1">Belongs to the SIS family. GutQ/KpsF subfamily.</text>
</comment>
<evidence type="ECO:0000313" key="9">
    <source>
        <dbReference type="EMBL" id="SLK11378.1"/>
    </source>
</evidence>
<keyword evidence="10" id="KW-1185">Reference proteome</keyword>
<dbReference type="InterPro" id="IPR046348">
    <property type="entry name" value="SIS_dom_sf"/>
</dbReference>
<evidence type="ECO:0000256" key="2">
    <source>
        <dbReference type="ARBA" id="ARBA00022737"/>
    </source>
</evidence>
<keyword evidence="3 6" id="KW-0129">CBS domain</keyword>
<evidence type="ECO:0000256" key="3">
    <source>
        <dbReference type="ARBA" id="ARBA00023122"/>
    </source>
</evidence>
<dbReference type="GO" id="GO:0097367">
    <property type="term" value="F:carbohydrate derivative binding"/>
    <property type="evidence" value="ECO:0007669"/>
    <property type="project" value="InterPro"/>
</dbReference>
<dbReference type="InterPro" id="IPR001347">
    <property type="entry name" value="SIS_dom"/>
</dbReference>
<dbReference type="CDD" id="cd05014">
    <property type="entry name" value="SIS_Kpsf"/>
    <property type="match status" value="1"/>
</dbReference>
<keyword evidence="2" id="KW-0677">Repeat</keyword>
<evidence type="ECO:0000313" key="10">
    <source>
        <dbReference type="Proteomes" id="UP000190989"/>
    </source>
</evidence>
<dbReference type="PROSITE" id="PS51371">
    <property type="entry name" value="CBS"/>
    <property type="match status" value="2"/>
</dbReference>
<dbReference type="PIRSF" id="PIRSF004692">
    <property type="entry name" value="KdsD_KpsF"/>
    <property type="match status" value="1"/>
</dbReference>
<feature type="site" description="Catalytically relevant" evidence="5">
    <location>
        <position position="99"/>
    </location>
</feature>
<sequence length="281" mass="29246">MTGMGKSGHIGRKIAATLAATGSPASYVHPAEAAHGDLGMLVHGDILMVISNSGNTSELRAILHHASRIGVKVIGITSNPQSLVNEKADVSLCLPAMREACPANIAPTTSTTLQLALGDALAMAVMDMRGFSRDMMKELHPGGSIGLRLLAVSELMHGADQLPLVGPETAMVDVIVEMTARGFGVAGVVDESGGLIGIITDGDLRRHFTMLQTATASEVMTGQPRLLRSDTSAEDAVHILNNAHVTCAFVIDAIGNEEVEVSGAVPIGIVHVHDFLRLGIA</sequence>
<evidence type="ECO:0000259" key="7">
    <source>
        <dbReference type="PROSITE" id="PS51371"/>
    </source>
</evidence>
<proteinExistence type="inferred from homology"/>
<feature type="site" description="Catalytically relevant" evidence="5">
    <location>
        <position position="140"/>
    </location>
</feature>
<evidence type="ECO:0000256" key="1">
    <source>
        <dbReference type="ARBA" id="ARBA00008165"/>
    </source>
</evidence>
<feature type="site" description="Catalytically relevant" evidence="5">
    <location>
        <position position="58"/>
    </location>
</feature>
<feature type="domain" description="SIS" evidence="8">
    <location>
        <begin position="1"/>
        <end position="131"/>
    </location>
</feature>
<evidence type="ECO:0000256" key="5">
    <source>
        <dbReference type="PIRSR" id="PIRSR004692-3"/>
    </source>
</evidence>
<keyword evidence="9" id="KW-0413">Isomerase</keyword>
<dbReference type="InterPro" id="IPR035474">
    <property type="entry name" value="SIS_Kpsf"/>
</dbReference>
<dbReference type="PANTHER" id="PTHR42745">
    <property type="match status" value="1"/>
</dbReference>
<feature type="binding site" evidence="4">
    <location>
        <position position="29"/>
    </location>
    <ligand>
        <name>Zn(2+)</name>
        <dbReference type="ChEBI" id="CHEBI:29105"/>
    </ligand>
</feature>
<dbReference type="AlphaFoldDB" id="A0A1U6ITL9"/>
<dbReference type="Proteomes" id="UP000190989">
    <property type="component" value="Unassembled WGS sequence"/>
</dbReference>
<feature type="domain" description="CBS" evidence="7">
    <location>
        <begin position="220"/>
        <end position="281"/>
    </location>
</feature>
<dbReference type="GO" id="GO:1901135">
    <property type="term" value="P:carbohydrate derivative metabolic process"/>
    <property type="evidence" value="ECO:0007669"/>
    <property type="project" value="InterPro"/>
</dbReference>
<dbReference type="InterPro" id="IPR004800">
    <property type="entry name" value="KdsD/KpsF-type"/>
</dbReference>
<dbReference type="STRING" id="428990.SAMN06295987_11436"/>
<evidence type="ECO:0000256" key="6">
    <source>
        <dbReference type="PROSITE-ProRule" id="PRU00703"/>
    </source>
</evidence>
<evidence type="ECO:0000256" key="4">
    <source>
        <dbReference type="PIRSR" id="PIRSR004692-2"/>
    </source>
</evidence>